<reference evidence="13 14" key="1">
    <citation type="journal article" date="2019" name="Int. J. Syst. Evol. Microbiol.">
        <title>The Global Catalogue of Microorganisms (GCM) 10K type strain sequencing project: providing services to taxonomists for standard genome sequencing and annotation.</title>
        <authorList>
            <consortium name="The Broad Institute Genomics Platform"/>
            <consortium name="The Broad Institute Genome Sequencing Center for Infectious Disease"/>
            <person name="Wu L."/>
            <person name="Ma J."/>
        </authorList>
    </citation>
    <scope>NUCLEOTIDE SEQUENCE [LARGE SCALE GENOMIC DNA]</scope>
    <source>
        <strain evidence="13 14">JCM 14902</strain>
    </source>
</reference>
<keyword evidence="2" id="KW-0134">Cell wall</keyword>
<keyword evidence="7 8" id="KW-0720">Serine protease</keyword>
<dbReference type="InterPro" id="IPR023827">
    <property type="entry name" value="Peptidase_S8_Asp-AS"/>
</dbReference>
<dbReference type="Proteomes" id="UP001500326">
    <property type="component" value="Unassembled WGS sequence"/>
</dbReference>
<feature type="active site" description="Charge relay system" evidence="8">
    <location>
        <position position="245"/>
    </location>
</feature>
<dbReference type="InterPro" id="IPR015500">
    <property type="entry name" value="Peptidase_S8_subtilisin-rel"/>
</dbReference>
<feature type="active site" description="Charge relay system" evidence="8">
    <location>
        <position position="279"/>
    </location>
</feature>
<dbReference type="Gene3D" id="3.40.50.200">
    <property type="entry name" value="Peptidase S8/S53 domain"/>
    <property type="match status" value="1"/>
</dbReference>
<dbReference type="PANTHER" id="PTHR43806:SF11">
    <property type="entry name" value="CEREVISIN-RELATED"/>
    <property type="match status" value="1"/>
</dbReference>
<dbReference type="InterPro" id="IPR050131">
    <property type="entry name" value="Peptidase_S8_subtilisin-like"/>
</dbReference>
<dbReference type="Gene3D" id="3.50.30.30">
    <property type="match status" value="1"/>
</dbReference>
<evidence type="ECO:0000256" key="2">
    <source>
        <dbReference type="ARBA" id="ARBA00022512"/>
    </source>
</evidence>
<keyword evidence="3" id="KW-0964">Secreted</keyword>
<evidence type="ECO:0000259" key="11">
    <source>
        <dbReference type="Pfam" id="PF00082"/>
    </source>
</evidence>
<dbReference type="InterPro" id="IPR022398">
    <property type="entry name" value="Peptidase_S8_His-AS"/>
</dbReference>
<dbReference type="InterPro" id="IPR000209">
    <property type="entry name" value="Peptidase_S8/S53_dom"/>
</dbReference>
<keyword evidence="6 8" id="KW-0378">Hydrolase</keyword>
<accession>A0ABN2SUU8</accession>
<dbReference type="PANTHER" id="PTHR43806">
    <property type="entry name" value="PEPTIDASE S8"/>
    <property type="match status" value="1"/>
</dbReference>
<name>A0ABN2SUU8_9MICO</name>
<dbReference type="SUPFAM" id="SSF52025">
    <property type="entry name" value="PA domain"/>
    <property type="match status" value="1"/>
</dbReference>
<keyword evidence="5" id="KW-0732">Signal</keyword>
<dbReference type="PROSITE" id="PS00138">
    <property type="entry name" value="SUBTILASE_SER"/>
    <property type="match status" value="1"/>
</dbReference>
<evidence type="ECO:0000256" key="5">
    <source>
        <dbReference type="ARBA" id="ARBA00022729"/>
    </source>
</evidence>
<comment type="caution">
    <text evidence="13">The sequence shown here is derived from an EMBL/GenBank/DDBJ whole genome shotgun (WGS) entry which is preliminary data.</text>
</comment>
<gene>
    <name evidence="13" type="ORF">GCM10009777_29340</name>
</gene>
<keyword evidence="4 8" id="KW-0645">Protease</keyword>
<evidence type="ECO:0000256" key="4">
    <source>
        <dbReference type="ARBA" id="ARBA00022670"/>
    </source>
</evidence>
<dbReference type="InterPro" id="IPR046450">
    <property type="entry name" value="PA_dom_sf"/>
</dbReference>
<comment type="similarity">
    <text evidence="1 8 9">Belongs to the peptidase S8 family.</text>
</comment>
<evidence type="ECO:0000256" key="6">
    <source>
        <dbReference type="ARBA" id="ARBA00022801"/>
    </source>
</evidence>
<organism evidence="13 14">
    <name type="scientific">Microbacterium pumilum</name>
    <dbReference type="NCBI Taxonomy" id="344165"/>
    <lineage>
        <taxon>Bacteria</taxon>
        <taxon>Bacillati</taxon>
        <taxon>Actinomycetota</taxon>
        <taxon>Actinomycetes</taxon>
        <taxon>Micrococcales</taxon>
        <taxon>Microbacteriaceae</taxon>
        <taxon>Microbacterium</taxon>
    </lineage>
</organism>
<evidence type="ECO:0000256" key="1">
    <source>
        <dbReference type="ARBA" id="ARBA00011073"/>
    </source>
</evidence>
<feature type="domain" description="Peptidase S8/S53" evidence="11">
    <location>
        <begin position="236"/>
        <end position="492"/>
    </location>
</feature>
<dbReference type="PRINTS" id="PR00723">
    <property type="entry name" value="SUBTILISIN"/>
</dbReference>
<evidence type="ECO:0000256" key="8">
    <source>
        <dbReference type="PROSITE-ProRule" id="PRU01240"/>
    </source>
</evidence>
<evidence type="ECO:0000256" key="9">
    <source>
        <dbReference type="RuleBase" id="RU003355"/>
    </source>
</evidence>
<dbReference type="SUPFAM" id="SSF52743">
    <property type="entry name" value="Subtilisin-like"/>
    <property type="match status" value="1"/>
</dbReference>
<dbReference type="RefSeq" id="WP_344063790.1">
    <property type="nucleotide sequence ID" value="NZ_BAAAOH010000001.1"/>
</dbReference>
<dbReference type="PROSITE" id="PS51892">
    <property type="entry name" value="SUBTILASE"/>
    <property type="match status" value="1"/>
</dbReference>
<feature type="domain" description="PA" evidence="12">
    <location>
        <begin position="809"/>
        <end position="896"/>
    </location>
</feature>
<dbReference type="Pfam" id="PF00082">
    <property type="entry name" value="Peptidase_S8"/>
    <property type="match status" value="1"/>
</dbReference>
<feature type="active site" description="Charge relay system" evidence="8">
    <location>
        <position position="452"/>
    </location>
</feature>
<dbReference type="InterPro" id="IPR036852">
    <property type="entry name" value="Peptidase_S8/S53_dom_sf"/>
</dbReference>
<keyword evidence="14" id="KW-1185">Reference proteome</keyword>
<evidence type="ECO:0000313" key="14">
    <source>
        <dbReference type="Proteomes" id="UP001500326"/>
    </source>
</evidence>
<dbReference type="EMBL" id="BAAAOH010000001">
    <property type="protein sequence ID" value="GAA1992016.1"/>
    <property type="molecule type" value="Genomic_DNA"/>
</dbReference>
<proteinExistence type="inferred from homology"/>
<evidence type="ECO:0000256" key="10">
    <source>
        <dbReference type="SAM" id="MobiDB-lite"/>
    </source>
</evidence>
<dbReference type="InterPro" id="IPR003137">
    <property type="entry name" value="PA_domain"/>
</dbReference>
<sequence>MSRPTPSGRRLRSIVAATSGVTIALAGIGVTTLPAAAASPPETAPPAAAAAGSSHTVTLITGDRVKVTEVAAGKQTVEVTTAQPGAGFQTYEAAGDLHVIPDGATAYVAAGVLDPDLFNVSLLIEYGYDDASVAATPIIVQQDAATARTFSAPLPGLEVQAELPSIDAAAATLQHADAAAAWQALMAPTGAQAFSAEPSLAGGITAIHLDGKVKATLDSSVPFIDAPAAWAEGFTGEGVTVAVLDTGIDDTHPDLQGHISPDSKSFVPGEDVDTDQHGHGTHVASTVAGTGAASGGTHRGVADGAQLLIGKVLGGSDGSGQDSWIIEAMEWAGEHAPIVSMSLGSYGASDGKDLMAESLNQIAIETGALFVVAAGNNGAPESVGSPGSAEQALTVGSVDDPSGALSYFSSQGPLSRSGAMKPDLTGPGNDVTAARSADSAGEGSYITMSGTSMATPHVAGAAAIVKQKHPEYTAAQLRAALVSTTTDVGYTSYQGGAGVVDVKAAIDAPVIAAGSGDFGMLMWGEEATPVTRTIEYTNRSDAEVTVALAATLADTTPRGDTGPGPLSVDAAFEALTMDVDSLAIPAGETRSVAMTVDPGKVPAGTQLSGTLVGSIDGTPVTRTALGTIAEAERYDIKMTATDFTGEPTLAYAWVWNSDTEVVDPIAVEGETTIRVMKGNYSVMSYMELDRTPDAKAEVLVGDPHITLDQNVSVALDARTAKQVTLDIGKKGLEETFRRMDFTADGLRGSAIMPVKVDEMWAQPMKPNDADVDFTTRWRLMKPMLTVAAGKKPLDIIIQAGSTFLDGKLTGKAVNAGKGSVAEVQAADVSGKIAVVTRSDEVSSSQRVANAVAAGAKMVVVANDADGEISEWVGSADYESSSPVPVAAISGVEGRALLADMAEKAVTLDAVGVPYTNVLYDIARFTDGEIPANLHYAPKKLTRVDTTYYGKKEDMGEFRADFAPKVGYSGGYPMRALRGTTREEWVNTDQVQWNQSVMILDDMWEMRDTLRSYKAGQRIKTGYYGGIVRPYVATGYWVPYRQSAFAQVNVPGWGDGIDSAHTGSFDTYAENAPVQQLTDVYIDGVQLAASKYQGANVSEIPDGTHNWRVVSTATHDGSHIPSSTKTVSEWNFTATGAVDDYATKRLAMIQAYYDVDIAKDGRAGTDRRKGSPVTIGLELGHVAGTDPAGKITSATLEARTTGGKWAKVVLKSAATDAPTGAVANDGDIFVTSRAYVSGYTGKIPVADTGGWIDLRVTAKDAAGNTFSQEITKAFQAAPAKGSAHWWCEHGFSWVKGC</sequence>
<evidence type="ECO:0000259" key="12">
    <source>
        <dbReference type="Pfam" id="PF02225"/>
    </source>
</evidence>
<evidence type="ECO:0000256" key="7">
    <source>
        <dbReference type="ARBA" id="ARBA00022825"/>
    </source>
</evidence>
<evidence type="ECO:0000313" key="13">
    <source>
        <dbReference type="EMBL" id="GAA1992016.1"/>
    </source>
</evidence>
<protein>
    <submittedName>
        <fullName evidence="13">S8 family serine peptidase</fullName>
    </submittedName>
</protein>
<dbReference type="PROSITE" id="PS00137">
    <property type="entry name" value="SUBTILASE_HIS"/>
    <property type="match status" value="1"/>
</dbReference>
<evidence type="ECO:0000256" key="3">
    <source>
        <dbReference type="ARBA" id="ARBA00022525"/>
    </source>
</evidence>
<dbReference type="InterPro" id="IPR023828">
    <property type="entry name" value="Peptidase_S8_Ser-AS"/>
</dbReference>
<feature type="region of interest" description="Disordered" evidence="10">
    <location>
        <begin position="410"/>
        <end position="435"/>
    </location>
</feature>
<dbReference type="Pfam" id="PF02225">
    <property type="entry name" value="PA"/>
    <property type="match status" value="1"/>
</dbReference>
<dbReference type="PROSITE" id="PS00136">
    <property type="entry name" value="SUBTILASE_ASP"/>
    <property type="match status" value="1"/>
</dbReference>